<sequence>MKQLFLTTATVRCMIGLIQGTILYFLFAVSQNKIQWLVLNPYIFLPMLMITIFVPLLIIQGLASLRFKTISMVSLLITLVIIRIADYAVYRQILPNYDGLPLTSMIFSMQLFFLTSIVLFITQSLVLSSEQDQRLVANYATYFNMAWKLGVQIIFTIVFVGAFWLLLALGSTLFHLIHLTFFEYLITQAYFAMPATTFIIAIALHITDVNVRVTQGIRALCLTLLSWLLPLIAGIISLFLISLFFTGLSPLWHTGHASALLLLAAVVLIILINAVYREGAYDNKSLFSIQNWAATLSCYLLIPLISLAIYALYLRVQQYGLSVDRIYAAVCMVIGSTYAVGYTLSALFSKNRFVFFAYCNIATAFLILIIYLALHTPLADPVRLSVANQLLRLQTGKVTPEKFDFAALRYKGLRFGQQALLELQNTWQGPQREYVRIHATEAFKLKLKAYPNSGEKPNPLIIHTANGKLPSSFLNQHWLAMEGSINIPFCLSNGMGKCDVWQMQDLQKNPLILILENGTFTGFKKTTSGQWTAIGYWLIPYKCSEKIRKAAVAGEFKLVLPPPSNQDIEVMGVSMSFNQKIDNNICNN</sequence>
<feature type="transmembrane region" description="Helical" evidence="1">
    <location>
        <begin position="257"/>
        <end position="276"/>
    </location>
</feature>
<feature type="transmembrane region" description="Helical" evidence="1">
    <location>
        <begin position="296"/>
        <end position="314"/>
    </location>
</feature>
<dbReference type="EMBL" id="UGOD01000001">
    <property type="protein sequence ID" value="STX51018.1"/>
    <property type="molecule type" value="Genomic_DNA"/>
</dbReference>
<proteinExistence type="predicted"/>
<evidence type="ECO:0000256" key="1">
    <source>
        <dbReference type="SAM" id="Phobius"/>
    </source>
</evidence>
<keyword evidence="1" id="KW-0812">Transmembrane</keyword>
<protein>
    <recommendedName>
        <fullName evidence="4">DUF4153 domain-containing protein</fullName>
    </recommendedName>
</protein>
<feature type="transmembrane region" description="Helical" evidence="1">
    <location>
        <begin position="102"/>
        <end position="128"/>
    </location>
</feature>
<organism evidence="2 3">
    <name type="scientific">Legionella busanensis</name>
    <dbReference type="NCBI Taxonomy" id="190655"/>
    <lineage>
        <taxon>Bacteria</taxon>
        <taxon>Pseudomonadati</taxon>
        <taxon>Pseudomonadota</taxon>
        <taxon>Gammaproteobacteria</taxon>
        <taxon>Legionellales</taxon>
        <taxon>Legionellaceae</taxon>
        <taxon>Legionella</taxon>
    </lineage>
</organism>
<dbReference type="AlphaFoldDB" id="A0A378JK07"/>
<feature type="transmembrane region" description="Helical" evidence="1">
    <location>
        <begin position="149"/>
        <end position="177"/>
    </location>
</feature>
<dbReference type="Pfam" id="PF13687">
    <property type="entry name" value="DUF4153"/>
    <property type="match status" value="1"/>
</dbReference>
<reference evidence="2 3" key="1">
    <citation type="submission" date="2018-06" db="EMBL/GenBank/DDBJ databases">
        <authorList>
            <consortium name="Pathogen Informatics"/>
            <person name="Doyle S."/>
        </authorList>
    </citation>
    <scope>NUCLEOTIDE SEQUENCE [LARGE SCALE GENOMIC DNA]</scope>
    <source>
        <strain evidence="2 3">NCTC13316</strain>
    </source>
</reference>
<keyword evidence="3" id="KW-1185">Reference proteome</keyword>
<dbReference type="Proteomes" id="UP000254794">
    <property type="component" value="Unassembled WGS sequence"/>
</dbReference>
<evidence type="ECO:0000313" key="3">
    <source>
        <dbReference type="Proteomes" id="UP000254794"/>
    </source>
</evidence>
<feature type="transmembrane region" description="Helical" evidence="1">
    <location>
        <begin position="355"/>
        <end position="374"/>
    </location>
</feature>
<feature type="transmembrane region" description="Helical" evidence="1">
    <location>
        <begin position="219"/>
        <end position="245"/>
    </location>
</feature>
<keyword evidence="1" id="KW-0472">Membrane</keyword>
<name>A0A378JK07_9GAMM</name>
<evidence type="ECO:0008006" key="4">
    <source>
        <dbReference type="Google" id="ProtNLM"/>
    </source>
</evidence>
<gene>
    <name evidence="2" type="ORF">NCTC13316_01107</name>
</gene>
<feature type="transmembrane region" description="Helical" evidence="1">
    <location>
        <begin position="70"/>
        <end position="90"/>
    </location>
</feature>
<evidence type="ECO:0000313" key="2">
    <source>
        <dbReference type="EMBL" id="STX51018.1"/>
    </source>
</evidence>
<keyword evidence="1" id="KW-1133">Transmembrane helix</keyword>
<feature type="transmembrane region" description="Helical" evidence="1">
    <location>
        <begin position="189"/>
        <end position="207"/>
    </location>
</feature>
<feature type="transmembrane region" description="Helical" evidence="1">
    <location>
        <begin position="12"/>
        <end position="30"/>
    </location>
</feature>
<feature type="transmembrane region" description="Helical" evidence="1">
    <location>
        <begin position="326"/>
        <end position="348"/>
    </location>
</feature>
<dbReference type="RefSeq" id="WP_115330683.1">
    <property type="nucleotide sequence ID" value="NZ_CAAAHP010000001.1"/>
</dbReference>
<dbReference type="InterPro" id="IPR025291">
    <property type="entry name" value="DUF4153"/>
</dbReference>
<feature type="transmembrane region" description="Helical" evidence="1">
    <location>
        <begin position="42"/>
        <end position="63"/>
    </location>
</feature>
<dbReference type="OrthoDB" id="7022049at2"/>
<accession>A0A378JK07</accession>